<dbReference type="EMBL" id="JASPKZ010004195">
    <property type="protein sequence ID" value="KAJ9590800.1"/>
    <property type="molecule type" value="Genomic_DNA"/>
</dbReference>
<protein>
    <submittedName>
        <fullName evidence="2">Uncharacterized protein</fullName>
    </submittedName>
</protein>
<sequence length="706" mass="81731">VTKMFHLSSPNNKENAMQISSYIHPRKVQYRNKKKPGVKFNDRGGNHQFFVDSTSKTNDLSPGLQNLNTSLAFKTNGRDKFKMQNEVPQIYQDLENQNELEWNENICDTDEKDDQNIVLKEKTNIIKLDGQDTKRKCVRKLNQGTQNFDVNSYPNKENQGNDHQPKLNKIFNSKGLANKKEELILKSNSSAPKSNFKKVQKFADPQMHNGSEMCSDQQNVLLPGSKTHNLKYNSKQSTSKEKTNMNFKIPVGLPMIKTNENKSKPKIRSQNMLKKQTEATENKTEKYFKKPINISKTINSRHMSNKKKTDKNNQHKITRNITPLPKADNNQEELRIAKSKLQVNAGINPIKTINSHNKGKNMNNTLKDKNNIDTFITRKSNNNTWKQKSENVNLNSESQYSIETVTSKNTDSQELNQLTDKNLSQENSHYHMTQKPLTDSKQINTIHNNGKENENKCQNSQKINKQIRMGQSDTLYISRKDQIKNKLSIRSRKKLFEEDRIELVNKEAENNDKEIAGSVYSTLDKENKHSHRVNLEEKNKIAKKRKLFCNSACKKKRYEDVMSSSDFEESDYNEDNIDNLAVSYKNKDKEKVPITYENEKYHNLQKSKKNVSREKLYTASHCNTDRYQNARTDQENDLLDKTLDENEKISKSSMPLSTPEVTDNDSNQLPAHSPIDYIFLDNFSSSEESISETQKMTKMLIDDLFE</sequence>
<feature type="compositionally biased region" description="Polar residues" evidence="1">
    <location>
        <begin position="651"/>
        <end position="669"/>
    </location>
</feature>
<reference evidence="2" key="1">
    <citation type="journal article" date="2023" name="IScience">
        <title>Live-bearing cockroach genome reveals convergent evolutionary mechanisms linked to viviparity in insects and beyond.</title>
        <authorList>
            <person name="Fouks B."/>
            <person name="Harrison M.C."/>
            <person name="Mikhailova A.A."/>
            <person name="Marchal E."/>
            <person name="English S."/>
            <person name="Carruthers M."/>
            <person name="Jennings E.C."/>
            <person name="Chiamaka E.L."/>
            <person name="Frigard R.A."/>
            <person name="Pippel M."/>
            <person name="Attardo G.M."/>
            <person name="Benoit J.B."/>
            <person name="Bornberg-Bauer E."/>
            <person name="Tobe S.S."/>
        </authorList>
    </citation>
    <scope>NUCLEOTIDE SEQUENCE</scope>
    <source>
        <strain evidence="2">Stay&amp;Tobe</strain>
    </source>
</reference>
<evidence type="ECO:0000256" key="1">
    <source>
        <dbReference type="SAM" id="MobiDB-lite"/>
    </source>
</evidence>
<comment type="caution">
    <text evidence="2">The sequence shown here is derived from an EMBL/GenBank/DDBJ whole genome shotgun (WGS) entry which is preliminary data.</text>
</comment>
<dbReference type="Proteomes" id="UP001233999">
    <property type="component" value="Unassembled WGS sequence"/>
</dbReference>
<evidence type="ECO:0000313" key="2">
    <source>
        <dbReference type="EMBL" id="KAJ9590800.1"/>
    </source>
</evidence>
<evidence type="ECO:0000313" key="3">
    <source>
        <dbReference type="Proteomes" id="UP001233999"/>
    </source>
</evidence>
<feature type="non-terminal residue" evidence="2">
    <location>
        <position position="706"/>
    </location>
</feature>
<proteinExistence type="predicted"/>
<reference evidence="2" key="2">
    <citation type="submission" date="2023-05" db="EMBL/GenBank/DDBJ databases">
        <authorList>
            <person name="Fouks B."/>
        </authorList>
    </citation>
    <scope>NUCLEOTIDE SEQUENCE</scope>
    <source>
        <strain evidence="2">Stay&amp;Tobe</strain>
        <tissue evidence="2">Testes</tissue>
    </source>
</reference>
<name>A0AAD8EHJ0_DIPPU</name>
<organism evidence="2 3">
    <name type="scientific">Diploptera punctata</name>
    <name type="common">Pacific beetle cockroach</name>
    <dbReference type="NCBI Taxonomy" id="6984"/>
    <lineage>
        <taxon>Eukaryota</taxon>
        <taxon>Metazoa</taxon>
        <taxon>Ecdysozoa</taxon>
        <taxon>Arthropoda</taxon>
        <taxon>Hexapoda</taxon>
        <taxon>Insecta</taxon>
        <taxon>Pterygota</taxon>
        <taxon>Neoptera</taxon>
        <taxon>Polyneoptera</taxon>
        <taxon>Dictyoptera</taxon>
        <taxon>Blattodea</taxon>
        <taxon>Blaberoidea</taxon>
        <taxon>Blaberidae</taxon>
        <taxon>Diplopterinae</taxon>
        <taxon>Diploptera</taxon>
    </lineage>
</organism>
<feature type="region of interest" description="Disordered" evidence="1">
    <location>
        <begin position="257"/>
        <end position="281"/>
    </location>
</feature>
<keyword evidence="3" id="KW-1185">Reference proteome</keyword>
<dbReference type="AlphaFoldDB" id="A0AAD8EHJ0"/>
<gene>
    <name evidence="2" type="ORF">L9F63_016186</name>
</gene>
<accession>A0AAD8EHJ0</accession>
<feature type="region of interest" description="Disordered" evidence="1">
    <location>
        <begin position="645"/>
        <end position="669"/>
    </location>
</feature>